<dbReference type="HOGENOM" id="CLU_801056_0_0_0"/>
<name>D7CYE9_TRURR</name>
<dbReference type="Pfam" id="PF09651">
    <property type="entry name" value="Cas_APE2256"/>
    <property type="match status" value="1"/>
</dbReference>
<dbReference type="Proteomes" id="UP000000379">
    <property type="component" value="Chromosome"/>
</dbReference>
<dbReference type="AlphaFoldDB" id="D7CYE9"/>
<dbReference type="InterPro" id="IPR013442">
    <property type="entry name" value="SSO1393-like"/>
</dbReference>
<accession>D7CYE9</accession>
<dbReference type="CDD" id="cd09742">
    <property type="entry name" value="Csm6_III-A"/>
    <property type="match status" value="1"/>
</dbReference>
<feature type="domain" description="CRISPR system ring nuclease SSO1393-like" evidence="1">
    <location>
        <begin position="40"/>
        <end position="168"/>
    </location>
</feature>
<evidence type="ECO:0000313" key="2">
    <source>
        <dbReference type="EMBL" id="ADI14788.1"/>
    </source>
</evidence>
<evidence type="ECO:0000313" key="3">
    <source>
        <dbReference type="Proteomes" id="UP000000379"/>
    </source>
</evidence>
<evidence type="ECO:0000259" key="1">
    <source>
        <dbReference type="Pfam" id="PF09651"/>
    </source>
</evidence>
<reference evidence="3" key="1">
    <citation type="submission" date="2010-05" db="EMBL/GenBank/DDBJ databases">
        <title>The complete genome of Truepera radiovictris DSM 17093.</title>
        <authorList>
            <consortium name="US DOE Joint Genome Institute (JGI-PGF)"/>
            <person name="Lucas S."/>
            <person name="Copeland A."/>
            <person name="Lapidus A."/>
            <person name="Glavina del Rio T."/>
            <person name="Dalin E."/>
            <person name="Tice H."/>
            <person name="Bruce D."/>
            <person name="Goodwin L."/>
            <person name="Pitluck S."/>
            <person name="Kyrpides N."/>
            <person name="Mavromatis K."/>
            <person name="Ovchinnikova G."/>
            <person name="Munk A.C."/>
            <person name="Detter J.C."/>
            <person name="Han C."/>
            <person name="Tapia R."/>
            <person name="Land M."/>
            <person name="Hauser L."/>
            <person name="Markowitz V."/>
            <person name="Cheng J.-F."/>
            <person name="Hugenholtz P."/>
            <person name="Woyke T."/>
            <person name="Wu D."/>
            <person name="Tindall B."/>
            <person name="Pomrenke H.G."/>
            <person name="Brambilla E."/>
            <person name="Klenk H.-P."/>
            <person name="Eisen J.A."/>
        </authorList>
    </citation>
    <scope>NUCLEOTIDE SEQUENCE [LARGE SCALE GENOMIC DNA]</scope>
    <source>
        <strain evidence="3">DSM 17093 / CIP 108686 / LMG 22925 / RQ-24</strain>
    </source>
</reference>
<dbReference type="KEGG" id="tra:Trad_1670"/>
<dbReference type="eggNOG" id="COG4006">
    <property type="taxonomic scope" value="Bacteria"/>
</dbReference>
<organism evidence="2 3">
    <name type="scientific">Truepera radiovictrix (strain DSM 17093 / CIP 108686 / LMG 22925 / RQ-24)</name>
    <dbReference type="NCBI Taxonomy" id="649638"/>
    <lineage>
        <taxon>Bacteria</taxon>
        <taxon>Thermotogati</taxon>
        <taxon>Deinococcota</taxon>
        <taxon>Deinococci</taxon>
        <taxon>Trueperales</taxon>
        <taxon>Trueperaceae</taxon>
        <taxon>Truepera</taxon>
    </lineage>
</organism>
<dbReference type="RefSeq" id="WP_013178156.1">
    <property type="nucleotide sequence ID" value="NC_014221.1"/>
</dbReference>
<dbReference type="EMBL" id="CP002049">
    <property type="protein sequence ID" value="ADI14788.1"/>
    <property type="molecule type" value="Genomic_DNA"/>
</dbReference>
<reference evidence="2 3" key="2">
    <citation type="journal article" date="2011" name="Stand. Genomic Sci.">
        <title>Complete genome sequence of Truepera radiovictrix type strain (RQ-24).</title>
        <authorList>
            <person name="Ivanova N."/>
            <person name="Rohde C."/>
            <person name="Munk C."/>
            <person name="Nolan M."/>
            <person name="Lucas S."/>
            <person name="Del Rio T.G."/>
            <person name="Tice H."/>
            <person name="Deshpande S."/>
            <person name="Cheng J.F."/>
            <person name="Tapia R."/>
            <person name="Han C."/>
            <person name="Goodwin L."/>
            <person name="Pitluck S."/>
            <person name="Liolios K."/>
            <person name="Mavromatis K."/>
            <person name="Mikhailova N."/>
            <person name="Pati A."/>
            <person name="Chen A."/>
            <person name="Palaniappan K."/>
            <person name="Land M."/>
            <person name="Hauser L."/>
            <person name="Chang Y.J."/>
            <person name="Jeffries C.D."/>
            <person name="Brambilla E."/>
            <person name="Rohde M."/>
            <person name="Goker M."/>
            <person name="Tindall B.J."/>
            <person name="Woyke T."/>
            <person name="Bristow J."/>
            <person name="Eisen J.A."/>
            <person name="Markowitz V."/>
            <person name="Hugenholtz P."/>
            <person name="Kyrpides N.C."/>
            <person name="Klenk H.P."/>
            <person name="Lapidus A."/>
        </authorList>
    </citation>
    <scope>NUCLEOTIDE SEQUENCE [LARGE SCALE GENOMIC DNA]</scope>
    <source>
        <strain evidence="3">DSM 17093 / CIP 108686 / LMG 22925 / RQ-24</strain>
    </source>
</reference>
<dbReference type="OrthoDB" id="5491048at2"/>
<dbReference type="NCBIfam" id="TIGR02619">
    <property type="entry name" value="putative CRISPR-associated protein, APE2256 family"/>
    <property type="match status" value="1"/>
</dbReference>
<gene>
    <name evidence="2" type="ordered locus">Trad_1670</name>
</gene>
<keyword evidence="3" id="KW-1185">Reference proteome</keyword>
<sequence>MSQRIISTVGTSLLTNARRLGFNPDDPPALHALLRQRPQEACAESNALSRLAQAGDELVFLHSDTEEGERCSRVLADFFTERGYRARGERVAGLSYNEKGFVQRGLRRFVRLLAEELREAQRRGLTPSINATGGFKAEIAYATAVGLVFQTPVSYIHEKFGDIVTLPATPIAWDYALFSWYRDFFEWVDAEPRATREVQRRLRAMPDAVALLLDDAEDGHTYLSPLGEAYLEAFKGQQESRRPLRLSASAEKTYRNLDLSAQDRYRQVLERLRLGEGGDWQRSAETVRNGIYKFPKGHTAERVFFSEQDGVLYVLELCGHDDERRYQHLIARIDWDDYDQDAFTELP</sequence>
<dbReference type="Gene3D" id="3.40.50.10770">
    <property type="entry name" value="Hypothetical protein VC1899 like domain (Restriction endonuclease-like)"/>
    <property type="match status" value="1"/>
</dbReference>
<dbReference type="STRING" id="649638.Trad_1670"/>
<protein>
    <submittedName>
        <fullName evidence="2">CRISPR-associated protein, APE2256 family</fullName>
    </submittedName>
</protein>
<proteinExistence type="predicted"/>